<dbReference type="WBParaSite" id="nRc.2.0.1.t04954-RA">
    <property type="protein sequence ID" value="nRc.2.0.1.t04954-RA"/>
    <property type="gene ID" value="nRc.2.0.1.g04954"/>
</dbReference>
<dbReference type="AlphaFoldDB" id="A0A915HT73"/>
<name>A0A915HT73_ROMCU</name>
<sequence>MQSCRYTFLSTVRPDRARNGLEIPRQEIATHANSLFSNLALALALYLTPLNTLLTLLDQYPVFEFLLECENVKAQELTIKAPAAALAMNPITVAFYGRLREFFDSNNMTIEKL</sequence>
<keyword evidence="1" id="KW-1185">Reference proteome</keyword>
<accession>A0A915HT73</accession>
<dbReference type="Proteomes" id="UP000887565">
    <property type="component" value="Unplaced"/>
</dbReference>
<evidence type="ECO:0000313" key="1">
    <source>
        <dbReference type="Proteomes" id="UP000887565"/>
    </source>
</evidence>
<organism evidence="1 2">
    <name type="scientific">Romanomermis culicivorax</name>
    <name type="common">Nematode worm</name>
    <dbReference type="NCBI Taxonomy" id="13658"/>
    <lineage>
        <taxon>Eukaryota</taxon>
        <taxon>Metazoa</taxon>
        <taxon>Ecdysozoa</taxon>
        <taxon>Nematoda</taxon>
        <taxon>Enoplea</taxon>
        <taxon>Dorylaimia</taxon>
        <taxon>Mermithida</taxon>
        <taxon>Mermithoidea</taxon>
        <taxon>Mermithidae</taxon>
        <taxon>Romanomermis</taxon>
    </lineage>
</organism>
<reference evidence="2" key="1">
    <citation type="submission" date="2022-11" db="UniProtKB">
        <authorList>
            <consortium name="WormBaseParasite"/>
        </authorList>
    </citation>
    <scope>IDENTIFICATION</scope>
</reference>
<evidence type="ECO:0000313" key="2">
    <source>
        <dbReference type="WBParaSite" id="nRc.2.0.1.t04954-RA"/>
    </source>
</evidence>
<proteinExistence type="predicted"/>
<protein>
    <submittedName>
        <fullName evidence="2">Uncharacterized protein</fullName>
    </submittedName>
</protein>